<keyword evidence="2" id="KW-0805">Transcription regulation</keyword>
<dbReference type="PANTHER" id="PTHR30537">
    <property type="entry name" value="HTH-TYPE TRANSCRIPTIONAL REGULATOR"/>
    <property type="match status" value="1"/>
</dbReference>
<evidence type="ECO:0000313" key="6">
    <source>
        <dbReference type="EMBL" id="TPE54573.1"/>
    </source>
</evidence>
<dbReference type="InterPro" id="IPR000847">
    <property type="entry name" value="LysR_HTH_N"/>
</dbReference>
<evidence type="ECO:0000256" key="3">
    <source>
        <dbReference type="ARBA" id="ARBA00023125"/>
    </source>
</evidence>
<evidence type="ECO:0000256" key="2">
    <source>
        <dbReference type="ARBA" id="ARBA00023015"/>
    </source>
</evidence>
<dbReference type="PRINTS" id="PR00039">
    <property type="entry name" value="HTHLYSR"/>
</dbReference>
<dbReference type="PANTHER" id="PTHR30537:SF26">
    <property type="entry name" value="GLYCINE CLEAVAGE SYSTEM TRANSCRIPTIONAL ACTIVATOR"/>
    <property type="match status" value="1"/>
</dbReference>
<keyword evidence="7" id="KW-1185">Reference proteome</keyword>
<dbReference type="SUPFAM" id="SSF46785">
    <property type="entry name" value="Winged helix' DNA-binding domain"/>
    <property type="match status" value="1"/>
</dbReference>
<keyword evidence="3" id="KW-0238">DNA-binding</keyword>
<dbReference type="Pfam" id="PF03466">
    <property type="entry name" value="LysR_substrate"/>
    <property type="match status" value="1"/>
</dbReference>
<dbReference type="InterPro" id="IPR058163">
    <property type="entry name" value="LysR-type_TF_proteobact-type"/>
</dbReference>
<dbReference type="GO" id="GO:0003700">
    <property type="term" value="F:DNA-binding transcription factor activity"/>
    <property type="evidence" value="ECO:0007669"/>
    <property type="project" value="InterPro"/>
</dbReference>
<evidence type="ECO:0000256" key="1">
    <source>
        <dbReference type="ARBA" id="ARBA00009437"/>
    </source>
</evidence>
<organism evidence="6 7">
    <name type="scientific">Maribrevibacterium harenarium</name>
    <dbReference type="NCBI Taxonomy" id="2589817"/>
    <lineage>
        <taxon>Bacteria</taxon>
        <taxon>Pseudomonadati</taxon>
        <taxon>Pseudomonadota</taxon>
        <taxon>Gammaproteobacteria</taxon>
        <taxon>Oceanospirillales</taxon>
        <taxon>Oceanospirillaceae</taxon>
        <taxon>Maribrevibacterium</taxon>
    </lineage>
</organism>
<sequence length="311" mass="35825">MSLPPLKSLPVFEAVARLNSFSHAAAELRITQSAVSHHIKALEDHLGESLFVRSGRKLELTLEGQQYLDTITSSLNQIARATDLIKGASETRLRLTVYSSFAVYWLIPRMPELKRRFPNLELTLEMSYAEPELSDRVADCFITIDKEKRGFHFDLLYKERLFPVCSTAYLEEIKHTLHVHDDQELHAHLAASPQSLANFPLLTSFSMYEKYTEEWRRWFASMGTNLPPNAQFHRFSHLMLAYEGAKHGLGVALINDYMLQSNSDDGLVRLPCSHYATEDHFYFAYKHSRRHEPAIAQLKQWIQQESSSLRV</sequence>
<comment type="caution">
    <text evidence="6">The sequence shown here is derived from an EMBL/GenBank/DDBJ whole genome shotgun (WGS) entry which is preliminary data.</text>
</comment>
<evidence type="ECO:0000259" key="5">
    <source>
        <dbReference type="PROSITE" id="PS50931"/>
    </source>
</evidence>
<accession>A0A501X2A2</accession>
<dbReference type="InterPro" id="IPR036390">
    <property type="entry name" value="WH_DNA-bd_sf"/>
</dbReference>
<dbReference type="Gene3D" id="3.40.190.10">
    <property type="entry name" value="Periplasmic binding protein-like II"/>
    <property type="match status" value="2"/>
</dbReference>
<dbReference type="Gene3D" id="1.10.10.10">
    <property type="entry name" value="Winged helix-like DNA-binding domain superfamily/Winged helix DNA-binding domain"/>
    <property type="match status" value="1"/>
</dbReference>
<dbReference type="OrthoDB" id="6787458at2"/>
<keyword evidence="4" id="KW-0804">Transcription</keyword>
<gene>
    <name evidence="6" type="ORF">FJM67_04145</name>
</gene>
<dbReference type="GO" id="GO:0043565">
    <property type="term" value="F:sequence-specific DNA binding"/>
    <property type="evidence" value="ECO:0007669"/>
    <property type="project" value="TreeGrafter"/>
</dbReference>
<evidence type="ECO:0000313" key="7">
    <source>
        <dbReference type="Proteomes" id="UP000315901"/>
    </source>
</evidence>
<dbReference type="SUPFAM" id="SSF53850">
    <property type="entry name" value="Periplasmic binding protein-like II"/>
    <property type="match status" value="1"/>
</dbReference>
<dbReference type="Pfam" id="PF00126">
    <property type="entry name" value="HTH_1"/>
    <property type="match status" value="1"/>
</dbReference>
<dbReference type="Proteomes" id="UP000315901">
    <property type="component" value="Unassembled WGS sequence"/>
</dbReference>
<feature type="domain" description="HTH lysR-type" evidence="5">
    <location>
        <begin position="4"/>
        <end position="61"/>
    </location>
</feature>
<comment type="similarity">
    <text evidence="1">Belongs to the LysR transcriptional regulatory family.</text>
</comment>
<dbReference type="InterPro" id="IPR036388">
    <property type="entry name" value="WH-like_DNA-bd_sf"/>
</dbReference>
<evidence type="ECO:0000256" key="4">
    <source>
        <dbReference type="ARBA" id="ARBA00023163"/>
    </source>
</evidence>
<protein>
    <submittedName>
        <fullName evidence="6">LysR family transcriptional regulator</fullName>
    </submittedName>
</protein>
<dbReference type="InterPro" id="IPR005119">
    <property type="entry name" value="LysR_subst-bd"/>
</dbReference>
<reference evidence="6 7" key="1">
    <citation type="submission" date="2019-06" db="EMBL/GenBank/DDBJ databases">
        <title>A novel bacterium of genus Marinomonas, isolated from coastal sand.</title>
        <authorList>
            <person name="Huang H."/>
            <person name="Mo K."/>
            <person name="Hu Y."/>
        </authorList>
    </citation>
    <scope>NUCLEOTIDE SEQUENCE [LARGE SCALE GENOMIC DNA]</scope>
    <source>
        <strain evidence="6 7">HB171799</strain>
    </source>
</reference>
<dbReference type="EMBL" id="VFRR01000005">
    <property type="protein sequence ID" value="TPE54573.1"/>
    <property type="molecule type" value="Genomic_DNA"/>
</dbReference>
<dbReference type="PROSITE" id="PS50931">
    <property type="entry name" value="HTH_LYSR"/>
    <property type="match status" value="1"/>
</dbReference>
<dbReference type="AlphaFoldDB" id="A0A501X2A2"/>
<name>A0A501X2A2_9GAMM</name>
<dbReference type="GO" id="GO:0006351">
    <property type="term" value="P:DNA-templated transcription"/>
    <property type="evidence" value="ECO:0007669"/>
    <property type="project" value="TreeGrafter"/>
</dbReference>
<proteinExistence type="inferred from homology"/>
<dbReference type="FunFam" id="1.10.10.10:FF:000038">
    <property type="entry name" value="Glycine cleavage system transcriptional activator"/>
    <property type="match status" value="1"/>
</dbReference>